<organism evidence="7 8">
    <name type="scientific">Pseudomonas orientalis</name>
    <dbReference type="NCBI Taxonomy" id="76758"/>
    <lineage>
        <taxon>Bacteria</taxon>
        <taxon>Pseudomonadati</taxon>
        <taxon>Pseudomonadota</taxon>
        <taxon>Gammaproteobacteria</taxon>
        <taxon>Pseudomonadales</taxon>
        <taxon>Pseudomonadaceae</taxon>
        <taxon>Pseudomonas</taxon>
    </lineage>
</organism>
<reference evidence="7 8" key="1">
    <citation type="journal article" date="2018" name="Front. Microbiol.">
        <title>Pseudomonas orientalis F9: A Potent Antagonist against Phytopathogens with Phytotoxic Effect in the Apple Flower.</title>
        <authorList>
            <person name="Zengerer V."/>
            <person name="Schmid M."/>
            <person name="Bieri M."/>
            <person name="Muller D.C."/>
            <person name="Remus-Emsermann M.N.P."/>
            <person name="Ahrens C.H."/>
            <person name="Pelludat C."/>
        </authorList>
    </citation>
    <scope>NUCLEOTIDE SEQUENCE [LARGE SCALE GENOMIC DNA]</scope>
    <source>
        <strain evidence="7 8">F9</strain>
    </source>
</reference>
<dbReference type="Pfam" id="PF06305">
    <property type="entry name" value="LapA_dom"/>
    <property type="match status" value="1"/>
</dbReference>
<evidence type="ECO:0000259" key="6">
    <source>
        <dbReference type="Pfam" id="PF06305"/>
    </source>
</evidence>
<sequence length="80" mass="8474">MRGVKRVVAVLIAVLAALVVLAFVLENQQGVALTFLGWSTAQMPVAVFVVAALIVGMVIGPVLGVFVCRQRRRTAVSGRI</sequence>
<proteinExistence type="predicted"/>
<evidence type="ECO:0000256" key="1">
    <source>
        <dbReference type="ARBA" id="ARBA00022475"/>
    </source>
</evidence>
<evidence type="ECO:0000256" key="5">
    <source>
        <dbReference type="SAM" id="Phobius"/>
    </source>
</evidence>
<keyword evidence="3 5" id="KW-1133">Transmembrane helix</keyword>
<dbReference type="KEGG" id="poi:BOP93_07850"/>
<evidence type="ECO:0000256" key="4">
    <source>
        <dbReference type="ARBA" id="ARBA00023136"/>
    </source>
</evidence>
<gene>
    <name evidence="7" type="ORF">BOP93_07850</name>
</gene>
<protein>
    <recommendedName>
        <fullName evidence="6">Lipopolysaccharide assembly protein A domain-containing protein</fullName>
    </recommendedName>
</protein>
<keyword evidence="4 5" id="KW-0472">Membrane</keyword>
<keyword evidence="2 5" id="KW-0812">Transmembrane</keyword>
<dbReference type="RefSeq" id="WP_104502198.1">
    <property type="nucleotide sequence ID" value="NZ_CP018049.1"/>
</dbReference>
<evidence type="ECO:0000256" key="2">
    <source>
        <dbReference type="ARBA" id="ARBA00022692"/>
    </source>
</evidence>
<dbReference type="AlphaFoldDB" id="A0A2L0RU59"/>
<evidence type="ECO:0000313" key="7">
    <source>
        <dbReference type="EMBL" id="AUZ45518.1"/>
    </source>
</evidence>
<feature type="transmembrane region" description="Helical" evidence="5">
    <location>
        <begin position="46"/>
        <end position="68"/>
    </location>
</feature>
<accession>A0A2L0RU59</accession>
<evidence type="ECO:0000256" key="3">
    <source>
        <dbReference type="ARBA" id="ARBA00022989"/>
    </source>
</evidence>
<name>A0A2L0RU59_9PSED</name>
<dbReference type="InterPro" id="IPR010445">
    <property type="entry name" value="LapA_dom"/>
</dbReference>
<dbReference type="Proteomes" id="UP000239888">
    <property type="component" value="Chromosome"/>
</dbReference>
<keyword evidence="1" id="KW-1003">Cell membrane</keyword>
<dbReference type="EMBL" id="CP018049">
    <property type="protein sequence ID" value="AUZ45518.1"/>
    <property type="molecule type" value="Genomic_DNA"/>
</dbReference>
<dbReference type="GO" id="GO:0005886">
    <property type="term" value="C:plasma membrane"/>
    <property type="evidence" value="ECO:0007669"/>
    <property type="project" value="InterPro"/>
</dbReference>
<evidence type="ECO:0000313" key="8">
    <source>
        <dbReference type="Proteomes" id="UP000239888"/>
    </source>
</evidence>
<feature type="domain" description="Lipopolysaccharide assembly protein A" evidence="6">
    <location>
        <begin position="26"/>
        <end position="73"/>
    </location>
</feature>